<dbReference type="PANTHER" id="PTHR42995">
    <property type="entry name" value="ACETYL-COENZYME A CARBOXYLASE CARBOXYL TRANSFERASE SUBUNIT BETA, CHLOROPLASTIC"/>
    <property type="match status" value="1"/>
</dbReference>
<dbReference type="InterPro" id="IPR011763">
    <property type="entry name" value="COA_CT_C"/>
</dbReference>
<dbReference type="AlphaFoldDB" id="A0A3A5H5M2"/>
<dbReference type="RefSeq" id="WP_120059879.1">
    <property type="nucleotide sequence ID" value="NZ_QYRP01000002.1"/>
</dbReference>
<evidence type="ECO:0000259" key="2">
    <source>
        <dbReference type="PROSITE" id="PS50980"/>
    </source>
</evidence>
<dbReference type="GO" id="GO:0006633">
    <property type="term" value="P:fatty acid biosynthetic process"/>
    <property type="evidence" value="ECO:0007669"/>
    <property type="project" value="InterPro"/>
</dbReference>
<dbReference type="PROSITE" id="PS50989">
    <property type="entry name" value="COA_CT_CTER"/>
    <property type="match status" value="1"/>
</dbReference>
<comment type="caution">
    <text evidence="4">The sequence shown here is derived from an EMBL/GenBank/DDBJ whole genome shotgun (WGS) entry which is preliminary data.</text>
</comment>
<dbReference type="InterPro" id="IPR034733">
    <property type="entry name" value="AcCoA_carboxyl_beta"/>
</dbReference>
<proteinExistence type="predicted"/>
<evidence type="ECO:0000313" key="5">
    <source>
        <dbReference type="Proteomes" id="UP000276542"/>
    </source>
</evidence>
<dbReference type="GO" id="GO:0003989">
    <property type="term" value="F:acetyl-CoA carboxylase activity"/>
    <property type="evidence" value="ECO:0007669"/>
    <property type="project" value="InterPro"/>
</dbReference>
<accession>A0A3A5H5M2</accession>
<feature type="domain" description="CoA carboxyltransferase N-terminal" evidence="2">
    <location>
        <begin position="1"/>
        <end position="237"/>
    </location>
</feature>
<dbReference type="Proteomes" id="UP000276542">
    <property type="component" value="Unassembled WGS sequence"/>
</dbReference>
<gene>
    <name evidence="4" type="ORF">D4739_06890</name>
</gene>
<dbReference type="OrthoDB" id="9772975at2"/>
<dbReference type="PANTHER" id="PTHR42995:SF5">
    <property type="entry name" value="ACETYL-COENZYME A CARBOXYLASE CARBOXYL TRANSFERASE SUBUNIT BETA, CHLOROPLASTIC"/>
    <property type="match status" value="1"/>
</dbReference>
<evidence type="ECO:0000256" key="1">
    <source>
        <dbReference type="ARBA" id="ARBA00022679"/>
    </source>
</evidence>
<organism evidence="4 5">
    <name type="scientific">Nocardioides cavernaquae</name>
    <dbReference type="NCBI Taxonomy" id="2321396"/>
    <lineage>
        <taxon>Bacteria</taxon>
        <taxon>Bacillati</taxon>
        <taxon>Actinomycetota</taxon>
        <taxon>Actinomycetes</taxon>
        <taxon>Propionibacteriales</taxon>
        <taxon>Nocardioidaceae</taxon>
        <taxon>Nocardioides</taxon>
    </lineage>
</organism>
<dbReference type="PRINTS" id="PR01070">
    <property type="entry name" value="ACCCTRFRASEB"/>
</dbReference>
<dbReference type="GO" id="GO:0009317">
    <property type="term" value="C:acetyl-CoA carboxylase complex"/>
    <property type="evidence" value="ECO:0007669"/>
    <property type="project" value="InterPro"/>
</dbReference>
<protein>
    <submittedName>
        <fullName evidence="4">Acetyl-CoA carboxyl transferase</fullName>
    </submittedName>
</protein>
<dbReference type="PROSITE" id="PS50980">
    <property type="entry name" value="COA_CT_NTER"/>
    <property type="match status" value="1"/>
</dbReference>
<sequence length="504" mass="51906">MSDRLSASELIASLVDDGSWTSWDTAVVRSEISEEYAAELAAAAEKSGVDESVLTGRATIEGRPVALIAGEFGFLAGSIGRAAADRLVAAVEHATAEGLPLVGLTCSGGTRMQEGTPAFVQMVRIGAAITAHRAAGLAYVAYLRHPTTGGVMASWGALGQIVFAEPGALVGFLGPRVYSAMHGQDFPSGIQLAEHLADIGVIDGAVEPSDLRELLGTTLRALTVDALPTGTAAPDLTSRRARVDPSADQTRPFGGVDAWEAVTRTRREDRPGVCELLAAASDVVLLNGTQAGETDATIALALARFGGQPCVVVGQDRAAEAAGEKLGPAGLRVARRGFALAAELRIPVVTVIDTRGAELSVDAEEGAVAGEIARCLSELVACGAPTLSVLLGEGNGGGALAFLPADRILAAQHAWLSPLPPEGASAIVHRTTERAADLARSQQVLALQLHERGVVDVIVPELPDAADEPDTFSVRLADVIAGELAALRIAGPGTPAQRAARYDF</sequence>
<dbReference type="InterPro" id="IPR029045">
    <property type="entry name" value="ClpP/crotonase-like_dom_sf"/>
</dbReference>
<dbReference type="Gene3D" id="3.90.226.10">
    <property type="entry name" value="2-enoyl-CoA Hydratase, Chain A, domain 1"/>
    <property type="match status" value="2"/>
</dbReference>
<dbReference type="InterPro" id="IPR011762">
    <property type="entry name" value="COA_CT_N"/>
</dbReference>
<evidence type="ECO:0000313" key="4">
    <source>
        <dbReference type="EMBL" id="RJS45979.1"/>
    </source>
</evidence>
<feature type="domain" description="CoA carboxyltransferase C-terminal" evidence="3">
    <location>
        <begin position="242"/>
        <end position="486"/>
    </location>
</feature>
<reference evidence="5" key="1">
    <citation type="submission" date="2018-09" db="EMBL/GenBank/DDBJ databases">
        <authorList>
            <person name="Zhu H."/>
        </authorList>
    </citation>
    <scope>NUCLEOTIDE SEQUENCE [LARGE SCALE GENOMIC DNA]</scope>
    <source>
        <strain evidence="5">K1W22B-1</strain>
    </source>
</reference>
<dbReference type="EMBL" id="QYRP01000002">
    <property type="protein sequence ID" value="RJS45979.1"/>
    <property type="molecule type" value="Genomic_DNA"/>
</dbReference>
<keyword evidence="1 4" id="KW-0808">Transferase</keyword>
<name>A0A3A5H5M2_9ACTN</name>
<dbReference type="InterPro" id="IPR000438">
    <property type="entry name" value="Acetyl_CoA_COase_Trfase_b_su"/>
</dbReference>
<dbReference type="Pfam" id="PF01039">
    <property type="entry name" value="Carboxyl_trans"/>
    <property type="match status" value="1"/>
</dbReference>
<evidence type="ECO:0000259" key="3">
    <source>
        <dbReference type="PROSITE" id="PS50989"/>
    </source>
</evidence>
<keyword evidence="5" id="KW-1185">Reference proteome</keyword>
<dbReference type="GO" id="GO:0016740">
    <property type="term" value="F:transferase activity"/>
    <property type="evidence" value="ECO:0007669"/>
    <property type="project" value="UniProtKB-KW"/>
</dbReference>
<dbReference type="GO" id="GO:2001295">
    <property type="term" value="P:malonyl-CoA biosynthetic process"/>
    <property type="evidence" value="ECO:0007669"/>
    <property type="project" value="TreeGrafter"/>
</dbReference>
<dbReference type="SUPFAM" id="SSF52096">
    <property type="entry name" value="ClpP/crotonase"/>
    <property type="match status" value="2"/>
</dbReference>